<feature type="compositionally biased region" description="Low complexity" evidence="2">
    <location>
        <begin position="536"/>
        <end position="548"/>
    </location>
</feature>
<feature type="region of interest" description="Disordered" evidence="2">
    <location>
        <begin position="39"/>
        <end position="79"/>
    </location>
</feature>
<dbReference type="PANTHER" id="PTHR31434:SF2">
    <property type="entry name" value="S PHASE CYCLIN A-ASSOCIATED PROTEIN IN THE ENDOPLASMIC RETICULUM"/>
    <property type="match status" value="1"/>
</dbReference>
<feature type="region of interest" description="Disordered" evidence="2">
    <location>
        <begin position="530"/>
        <end position="620"/>
    </location>
</feature>
<organism evidence="4 5">
    <name type="scientific">Juglans regia</name>
    <name type="common">English walnut</name>
    <dbReference type="NCBI Taxonomy" id="51240"/>
    <lineage>
        <taxon>Eukaryota</taxon>
        <taxon>Viridiplantae</taxon>
        <taxon>Streptophyta</taxon>
        <taxon>Embryophyta</taxon>
        <taxon>Tracheophyta</taxon>
        <taxon>Spermatophyta</taxon>
        <taxon>Magnoliopsida</taxon>
        <taxon>eudicotyledons</taxon>
        <taxon>Gunneridae</taxon>
        <taxon>Pentapetalae</taxon>
        <taxon>rosids</taxon>
        <taxon>fabids</taxon>
        <taxon>Fagales</taxon>
        <taxon>Juglandaceae</taxon>
        <taxon>Juglans</taxon>
    </lineage>
</organism>
<accession>A0A833Y4C4</accession>
<sequence length="1674" mass="187223">MENSGEAVDDQGSGWFQVKKKHRSSSKFSLQSWVGGFSGKNPSNFLHSQPSLNENNGNSRGKRRSQLPKAGGNNAVGSQSSVINSIPVLDEDKKGVLFLDKCVVQQDNESPNLLPLPVANLNGGTGDIEKTTQKDKPDVVHKIKWGDLEDDALLLHHENTDGAGIKFGDIGSHKLDACRKNVNNHYVVSSVASCANPQHNNLVATADADICGNEVSEKNCISVEDAEVPIANDQKLDPDDEVSNCKDIHTEHVKSVNDDTDSSEIPVTSRGSSAAAIDQNAELFPPKKSGSEISGDSTVTYPIEDQGAPSEDTIHDDSSSMQIGNSLGECQTGESKERFRQRLWCFLFENLNRAVDELYLLCELECDVEQMKEAILVLEEAASDFKELNARVEEFENVKRSSPQLIDGAPITLKSDHRRPHALSWEVRRMTTSTHKAEILSSSLEAFKKIQKERASMCTSNDAKILGSECYFQSDDNLNKSSEKTDATPNARDSQIKSRRQSASTDLILGNITGEKRNIESGRSCKVNLVQNGRVPPHNSSFSEFSSSRPPPRDISAAFTAGKSKREQPGSDADRFLSKKEKNLAESVVEKNSKSTDHFKRQIPLSEKEKEKERRNAAPWKSMDAWKEKRNWEEILSSPFRVSTRVSHSPGMSRKSAERARILRDKLMSPEKKKKKAAIDLKKEAEEKHARAMRIRSELENERVQKLQRNSEKLNRVNEWQAVRNMKLREGMFARHQRGESRHEAFLAQVVKRAGDESSKVNEVRFITSLNEENKKLILRQKLHDSELRRAEKLQVIKTKQKEDMAREEAVLERRKLIEAEKLQRLAETQRKKEEAQIRREEERKASSAAREARAMEQLRRKEERVKAQQEEAELLAQKLAERLSESEQRRKFYLEQIRERASMDFRDQPSPLSRRSVIKDGQGRVNEDYQANIITGLGGSALAMGNVTMQHSLKRRIKRIRQRLMALKYEFPEPPVGAENAGIGYRTAVGTARMKIGRWLQELQRLRQARKEGAASIGLIIAEMIKYLEGKDPELQASRQAGLLDFIASALPASHTSKPEACQVTIHLLKLLRVVLSVAANRSYFLAQNLLPPIIPMLSAALENYIKIAASLNVPGNINFPSSKTSTENFESISEVLDGFLWTVTTIIGHISTDERQLQMRDGLLELLVAYQVVHRLRDLFALYDRPQVEGSPFPSSILLSIYMLVVLTSRPQTDSSIDWESCPGEVALGNKSDEATLLESVDSGYFSVTNFCGDNRPPLSVLNGSTVVYLPDVPEDRPLDELSEITKKNVSSMGKDAEKEQNDSSVEVCKTNTNKTDAADESQIHEIVEPFAGHKDEKHSVTTEQKSENILRLDQPLSFLLSAISETGLVSLPSLLTAVLLQANNRLSNEQASYVLPSNFEEVATGVLKVLNNLAILDLKFMQRMLARSDLKMEFFHLMSFLLSYCTSKWKIASDKVGLLLLESLLLLSHFALFHLENQAVLRWGKSPTVLHKVCDLPFVFFSDPDLMPVLAGTLVAACYGSEQNKGVVQQEISIDMLLSLLRSCRNILPSVQSNSTLDNSMGDDSSEINLLGPECKKPQVESALRFSRNNARSARAYLGKAGSLVNSIRNGKMRNQRDGKTTKASEEMALKQNLPASETNTVMLYSRFPSSFIDRAERFFSVGCLNVGDEA</sequence>
<dbReference type="Pfam" id="PF16501">
    <property type="entry name" value="SCAPER_N"/>
    <property type="match status" value="1"/>
</dbReference>
<feature type="region of interest" description="Disordered" evidence="2">
    <location>
        <begin position="478"/>
        <end position="502"/>
    </location>
</feature>
<comment type="caution">
    <text evidence="4">The sequence shown here is derived from an EMBL/GenBank/DDBJ whole genome shotgun (WGS) entry which is preliminary data.</text>
</comment>
<dbReference type="EMBL" id="LIHL02000002">
    <property type="protein sequence ID" value="KAF5477103.1"/>
    <property type="molecule type" value="Genomic_DNA"/>
</dbReference>
<feature type="coiled-coil region" evidence="1">
    <location>
        <begin position="682"/>
        <end position="717"/>
    </location>
</feature>
<keyword evidence="1" id="KW-0175">Coiled coil</keyword>
<feature type="compositionally biased region" description="Polar residues" evidence="2">
    <location>
        <begin position="40"/>
        <end position="59"/>
    </location>
</feature>
<evidence type="ECO:0000313" key="5">
    <source>
        <dbReference type="Proteomes" id="UP000619265"/>
    </source>
</evidence>
<evidence type="ECO:0000256" key="2">
    <source>
        <dbReference type="SAM" id="MobiDB-lite"/>
    </source>
</evidence>
<dbReference type="Gramene" id="Jr02_06370_p1">
    <property type="protein sequence ID" value="cds.Jr02_06370_p1"/>
    <property type="gene ID" value="Jr02_06370"/>
</dbReference>
<protein>
    <recommendedName>
        <fullName evidence="3">S phase cyclin A-associated protein in the endoplasmic reticulum N-terminal domain-containing protein</fullName>
    </recommendedName>
</protein>
<feature type="domain" description="S phase cyclin A-associated protein in the endoplasmic reticulum N-terminal" evidence="3">
    <location>
        <begin position="333"/>
        <end position="434"/>
    </location>
</feature>
<dbReference type="Proteomes" id="UP000619265">
    <property type="component" value="Unassembled WGS sequence"/>
</dbReference>
<gene>
    <name evidence="4" type="ORF">F2P56_003777</name>
</gene>
<feature type="region of interest" description="Disordered" evidence="2">
    <location>
        <begin position="829"/>
        <end position="864"/>
    </location>
</feature>
<dbReference type="InterPro" id="IPR032446">
    <property type="entry name" value="SCAPER_N"/>
</dbReference>
<reference evidence="4" key="1">
    <citation type="submission" date="2015-10" db="EMBL/GenBank/DDBJ databases">
        <authorList>
            <person name="Martinez-Garcia P.J."/>
            <person name="Crepeau M.W."/>
            <person name="Puiu D."/>
            <person name="Gonzalez-Ibeas D."/>
            <person name="Whalen J."/>
            <person name="Stevens K."/>
            <person name="Paul R."/>
            <person name="Butterfield T."/>
            <person name="Britton M."/>
            <person name="Reagan R."/>
            <person name="Chakraborty S."/>
            <person name="Walawage S.L."/>
            <person name="Vasquez-Gross H.A."/>
            <person name="Cardeno C."/>
            <person name="Famula R."/>
            <person name="Pratt K."/>
            <person name="Kuruganti S."/>
            <person name="Aradhya M.K."/>
            <person name="Leslie C.A."/>
            <person name="Dandekar A.M."/>
            <person name="Salzberg S.L."/>
            <person name="Wegrzyn J.L."/>
            <person name="Langley C.H."/>
            <person name="Neale D.B."/>
        </authorList>
    </citation>
    <scope>NUCLEOTIDE SEQUENCE</scope>
    <source>
        <tissue evidence="4">Leaves</tissue>
    </source>
</reference>
<evidence type="ECO:0000259" key="3">
    <source>
        <dbReference type="Pfam" id="PF16501"/>
    </source>
</evidence>
<feature type="compositionally biased region" description="Basic and acidic residues" evidence="2">
    <location>
        <begin position="564"/>
        <end position="616"/>
    </location>
</feature>
<name>A0A833Y4C4_JUGRE</name>
<evidence type="ECO:0000313" key="4">
    <source>
        <dbReference type="EMBL" id="KAF5477103.1"/>
    </source>
</evidence>
<feature type="region of interest" description="Disordered" evidence="2">
    <location>
        <begin position="1"/>
        <end position="26"/>
    </location>
</feature>
<proteinExistence type="predicted"/>
<reference evidence="4" key="2">
    <citation type="submission" date="2020-03" db="EMBL/GenBank/DDBJ databases">
        <title>Walnut 2.0.</title>
        <authorList>
            <person name="Marrano A."/>
            <person name="Britton M."/>
            <person name="Zimin A.V."/>
            <person name="Zaini P.A."/>
            <person name="Workman R."/>
            <person name="Puiu D."/>
            <person name="Bianco L."/>
            <person name="Allen B.J."/>
            <person name="Troggio M."/>
            <person name="Leslie C.A."/>
            <person name="Timp W."/>
            <person name="Dendekar A."/>
            <person name="Salzberg S.L."/>
            <person name="Neale D.B."/>
        </authorList>
    </citation>
    <scope>NUCLEOTIDE SEQUENCE</scope>
    <source>
        <tissue evidence="4">Leaves</tissue>
    </source>
</reference>
<feature type="coiled-coil region" evidence="1">
    <location>
        <begin position="368"/>
        <end position="398"/>
    </location>
</feature>
<dbReference type="PANTHER" id="PTHR31434">
    <property type="entry name" value="S PHASE CYCLIN A-ASSOCIATED PROTEIN IN THE ENDOPLASMIC RETICULUM"/>
    <property type="match status" value="1"/>
</dbReference>
<evidence type="ECO:0000256" key="1">
    <source>
        <dbReference type="SAM" id="Coils"/>
    </source>
</evidence>